<proteinExistence type="predicted"/>
<dbReference type="AlphaFoldDB" id="A0A433QD94"/>
<dbReference type="Proteomes" id="UP000274822">
    <property type="component" value="Unassembled WGS sequence"/>
</dbReference>
<dbReference type="EMBL" id="RBNJ01007876">
    <property type="protein sequence ID" value="RUS27731.1"/>
    <property type="molecule type" value="Genomic_DNA"/>
</dbReference>
<comment type="caution">
    <text evidence="1">The sequence shown here is derived from an EMBL/GenBank/DDBJ whole genome shotgun (WGS) entry which is preliminary data.</text>
</comment>
<gene>
    <name evidence="1" type="ORF">BC938DRAFT_482816</name>
</gene>
<reference evidence="1 2" key="1">
    <citation type="journal article" date="2018" name="New Phytol.">
        <title>Phylogenomics of Endogonaceae and evolution of mycorrhizas within Mucoromycota.</title>
        <authorList>
            <person name="Chang Y."/>
            <person name="Desiro A."/>
            <person name="Na H."/>
            <person name="Sandor L."/>
            <person name="Lipzen A."/>
            <person name="Clum A."/>
            <person name="Barry K."/>
            <person name="Grigoriev I.V."/>
            <person name="Martin F.M."/>
            <person name="Stajich J.E."/>
            <person name="Smith M.E."/>
            <person name="Bonito G."/>
            <person name="Spatafora J.W."/>
        </authorList>
    </citation>
    <scope>NUCLEOTIDE SEQUENCE [LARGE SCALE GENOMIC DNA]</scope>
    <source>
        <strain evidence="1 2">AD002</strain>
    </source>
</reference>
<sequence>MGYVLLSIAKKDKRLLKKSKTLKKKIKEEKPPVDKVQCLNASNFKNNDKWVLEILYEAINDLLKGYASNFAVKHKIFQMKFHSKKDYQ</sequence>
<accession>A0A433QD94</accession>
<organism evidence="1 2">
    <name type="scientific">Jimgerdemannia flammicorona</name>
    <dbReference type="NCBI Taxonomy" id="994334"/>
    <lineage>
        <taxon>Eukaryota</taxon>
        <taxon>Fungi</taxon>
        <taxon>Fungi incertae sedis</taxon>
        <taxon>Mucoromycota</taxon>
        <taxon>Mucoromycotina</taxon>
        <taxon>Endogonomycetes</taxon>
        <taxon>Endogonales</taxon>
        <taxon>Endogonaceae</taxon>
        <taxon>Jimgerdemannia</taxon>
    </lineage>
</organism>
<keyword evidence="2" id="KW-1185">Reference proteome</keyword>
<name>A0A433QD94_9FUNG</name>
<evidence type="ECO:0000313" key="1">
    <source>
        <dbReference type="EMBL" id="RUS27731.1"/>
    </source>
</evidence>
<protein>
    <submittedName>
        <fullName evidence="1">Uncharacterized protein</fullName>
    </submittedName>
</protein>
<evidence type="ECO:0000313" key="2">
    <source>
        <dbReference type="Proteomes" id="UP000274822"/>
    </source>
</evidence>